<evidence type="ECO:0000313" key="3">
    <source>
        <dbReference type="Proteomes" id="UP000275256"/>
    </source>
</evidence>
<reference evidence="2 3" key="1">
    <citation type="submission" date="2018-10" db="EMBL/GenBank/DDBJ databases">
        <title>Tessaracoccus antarcticuss sp. nov., isolated from sediment.</title>
        <authorList>
            <person name="Zhou L.Y."/>
            <person name="Du Z.J."/>
        </authorList>
    </citation>
    <scope>NUCLEOTIDE SEQUENCE [LARGE SCALE GENOMIC DNA]</scope>
    <source>
        <strain evidence="2 3">JDX10</strain>
    </source>
</reference>
<dbReference type="OrthoDB" id="3872677at2"/>
<keyword evidence="1" id="KW-0472">Membrane</keyword>
<gene>
    <name evidence="2" type="ORF">EAX62_11715</name>
</gene>
<protein>
    <submittedName>
        <fullName evidence="2">Uncharacterized protein</fullName>
    </submittedName>
</protein>
<dbReference type="Proteomes" id="UP000275256">
    <property type="component" value="Unassembled WGS sequence"/>
</dbReference>
<evidence type="ECO:0000256" key="1">
    <source>
        <dbReference type="SAM" id="Phobius"/>
    </source>
</evidence>
<comment type="caution">
    <text evidence="2">The sequence shown here is derived from an EMBL/GenBank/DDBJ whole genome shotgun (WGS) entry which is preliminary data.</text>
</comment>
<feature type="transmembrane region" description="Helical" evidence="1">
    <location>
        <begin position="15"/>
        <end position="34"/>
    </location>
</feature>
<accession>A0A3M0GCF0</accession>
<dbReference type="RefSeq" id="WP_121901910.1">
    <property type="nucleotide sequence ID" value="NZ_REFW01000003.1"/>
</dbReference>
<dbReference type="NCBIfam" id="NF041681">
    <property type="entry name" value="HGxxPAAW"/>
    <property type="match status" value="1"/>
</dbReference>
<keyword evidence="3" id="KW-1185">Reference proteome</keyword>
<organism evidence="2 3">
    <name type="scientific">Tessaracoccus antarcticus</name>
    <dbReference type="NCBI Taxonomy" id="2479848"/>
    <lineage>
        <taxon>Bacteria</taxon>
        <taxon>Bacillati</taxon>
        <taxon>Actinomycetota</taxon>
        <taxon>Actinomycetes</taxon>
        <taxon>Propionibacteriales</taxon>
        <taxon>Propionibacteriaceae</taxon>
        <taxon>Tessaracoccus</taxon>
    </lineage>
</organism>
<sequence>MARTPQFYHHGRSPAAWVGSITASIGFIVASIGAVMGPMWLLVIIGGSIILLAGLATMVLKAMGMGQPG</sequence>
<feature type="transmembrane region" description="Helical" evidence="1">
    <location>
        <begin position="40"/>
        <end position="60"/>
    </location>
</feature>
<keyword evidence="1" id="KW-0812">Transmembrane</keyword>
<evidence type="ECO:0000313" key="2">
    <source>
        <dbReference type="EMBL" id="RMB58789.1"/>
    </source>
</evidence>
<name>A0A3M0GCF0_9ACTN</name>
<dbReference type="AlphaFoldDB" id="A0A3M0GCF0"/>
<keyword evidence="1" id="KW-1133">Transmembrane helix</keyword>
<dbReference type="EMBL" id="REFW01000003">
    <property type="protein sequence ID" value="RMB58789.1"/>
    <property type="molecule type" value="Genomic_DNA"/>
</dbReference>
<proteinExistence type="predicted"/>